<evidence type="ECO:0000313" key="1">
    <source>
        <dbReference type="EMBL" id="JAH38413.1"/>
    </source>
</evidence>
<proteinExistence type="predicted"/>
<organism evidence="1">
    <name type="scientific">Anguilla anguilla</name>
    <name type="common">European freshwater eel</name>
    <name type="synonym">Muraena anguilla</name>
    <dbReference type="NCBI Taxonomy" id="7936"/>
    <lineage>
        <taxon>Eukaryota</taxon>
        <taxon>Metazoa</taxon>
        <taxon>Chordata</taxon>
        <taxon>Craniata</taxon>
        <taxon>Vertebrata</taxon>
        <taxon>Euteleostomi</taxon>
        <taxon>Actinopterygii</taxon>
        <taxon>Neopterygii</taxon>
        <taxon>Teleostei</taxon>
        <taxon>Anguilliformes</taxon>
        <taxon>Anguillidae</taxon>
        <taxon>Anguilla</taxon>
    </lineage>
</organism>
<dbReference type="EMBL" id="GBXM01070164">
    <property type="protein sequence ID" value="JAH38413.1"/>
    <property type="molecule type" value="Transcribed_RNA"/>
</dbReference>
<name>A0A0E9SD34_ANGAN</name>
<protein>
    <submittedName>
        <fullName evidence="1">Uncharacterized protein</fullName>
    </submittedName>
</protein>
<reference evidence="1" key="1">
    <citation type="submission" date="2014-11" db="EMBL/GenBank/DDBJ databases">
        <authorList>
            <person name="Amaro Gonzalez C."/>
        </authorList>
    </citation>
    <scope>NUCLEOTIDE SEQUENCE</scope>
</reference>
<accession>A0A0E9SD34</accession>
<sequence length="45" mass="5342">MTSVKITQLKRDVYQKDFYLGQEMQIKLDFSHSSTSYPLLEKSRT</sequence>
<dbReference type="AlphaFoldDB" id="A0A0E9SD34"/>
<reference evidence="1" key="2">
    <citation type="journal article" date="2015" name="Fish Shellfish Immunol.">
        <title>Early steps in the European eel (Anguilla anguilla)-Vibrio vulnificus interaction in the gills: Role of the RtxA13 toxin.</title>
        <authorList>
            <person name="Callol A."/>
            <person name="Pajuelo D."/>
            <person name="Ebbesson L."/>
            <person name="Teles M."/>
            <person name="MacKenzie S."/>
            <person name="Amaro C."/>
        </authorList>
    </citation>
    <scope>NUCLEOTIDE SEQUENCE</scope>
</reference>